<evidence type="ECO:0000256" key="13">
    <source>
        <dbReference type="ARBA" id="ARBA00023154"/>
    </source>
</evidence>
<dbReference type="NCBIfam" id="TIGR01296">
    <property type="entry name" value="asd_B"/>
    <property type="match status" value="1"/>
</dbReference>
<feature type="binding site" evidence="16">
    <location>
        <position position="183"/>
    </location>
    <ligand>
        <name>NADP(+)</name>
        <dbReference type="ChEBI" id="CHEBI:58349"/>
    </ligand>
</feature>
<dbReference type="GO" id="GO:0050661">
    <property type="term" value="F:NADP binding"/>
    <property type="evidence" value="ECO:0007669"/>
    <property type="project" value="UniProtKB-UniRule"/>
</dbReference>
<comment type="pathway">
    <text evidence="4 16">Amino-acid biosynthesis; L-threonine biosynthesis; L-threonine from L-aspartate: step 2/5.</text>
</comment>
<dbReference type="Pfam" id="PF01118">
    <property type="entry name" value="Semialdhyde_dh"/>
    <property type="match status" value="1"/>
</dbReference>
<evidence type="ECO:0000256" key="6">
    <source>
        <dbReference type="ARBA" id="ARBA00011738"/>
    </source>
</evidence>
<dbReference type="UniPathway" id="UPA00034">
    <property type="reaction ID" value="UER00016"/>
</dbReference>
<dbReference type="UniPathway" id="UPA00050">
    <property type="reaction ID" value="UER00463"/>
</dbReference>
<keyword evidence="11 16" id="KW-0220">Diaminopimelate biosynthesis</keyword>
<comment type="function">
    <text evidence="1 16">Catalyzes the NADPH-dependent formation of L-aspartate-semialdehyde (L-ASA) by the reductive dephosphorylation of L-aspartyl-4-phosphate.</text>
</comment>
<dbReference type="InterPro" id="IPR036291">
    <property type="entry name" value="NAD(P)-bd_dom_sf"/>
</dbReference>
<dbReference type="eggNOG" id="COG0136">
    <property type="taxonomic scope" value="Bacteria"/>
</dbReference>
<keyword evidence="8 16" id="KW-0028">Amino-acid biosynthesis</keyword>
<comment type="caution">
    <text evidence="16">Lacks conserved residue(s) required for the propagation of feature annotation.</text>
</comment>
<gene>
    <name evidence="16" type="primary">asd</name>
    <name evidence="19" type="ORF">B3C1_04995</name>
</gene>
<evidence type="ECO:0000313" key="19">
    <source>
        <dbReference type="EMBL" id="EKE76237.1"/>
    </source>
</evidence>
<dbReference type="PANTHER" id="PTHR46278:SF2">
    <property type="entry name" value="ASPARTATE-SEMIALDEHYDE DEHYDROGENASE"/>
    <property type="match status" value="1"/>
</dbReference>
<keyword evidence="20" id="KW-1185">Reference proteome</keyword>
<feature type="domain" description="Semialdehyde dehydrogenase NAD-binding" evidence="18">
    <location>
        <begin position="5"/>
        <end position="120"/>
    </location>
</feature>
<evidence type="ECO:0000256" key="15">
    <source>
        <dbReference type="ARBA" id="ARBA00047891"/>
    </source>
</evidence>
<dbReference type="Pfam" id="PF02774">
    <property type="entry name" value="Semialdhyde_dhC"/>
    <property type="match status" value="1"/>
</dbReference>
<keyword evidence="9 16" id="KW-0791">Threonine biosynthesis</keyword>
<feature type="binding site" evidence="16">
    <location>
        <position position="158"/>
    </location>
    <ligand>
        <name>substrate</name>
    </ligand>
</feature>
<dbReference type="InterPro" id="IPR000319">
    <property type="entry name" value="Asp-semialdehyde_DH_CS"/>
</dbReference>
<comment type="pathway">
    <text evidence="3 16">Amino-acid biosynthesis; L-lysine biosynthesis via DAP pathway; (S)-tetrahydrodipicolinate from L-aspartate: step 2/4.</text>
</comment>
<reference evidence="19 20" key="1">
    <citation type="journal article" date="2012" name="J. Bacteriol.">
        <title>Genome Sequence of Gallaecimonas xiamenensis Type Strain 3-C-1.</title>
        <authorList>
            <person name="Lai Q."/>
            <person name="Wang L."/>
            <person name="Wang W."/>
            <person name="Shao Z."/>
        </authorList>
    </citation>
    <scope>NUCLEOTIDE SEQUENCE [LARGE SCALE GENOMIC DNA]</scope>
    <source>
        <strain evidence="19 20">3-C-1</strain>
    </source>
</reference>
<dbReference type="SUPFAM" id="SSF51735">
    <property type="entry name" value="NAD(P)-binding Rossmann-fold domains"/>
    <property type="match status" value="1"/>
</dbReference>
<sequence>MMTINVAILGASGAVGDTLLELLEERDFPVGELFLLASSRSAGQTRQFKGKSLIIEDVEQFDWSKVELAFFSAGGSVSRHWAPIAADAGVLVIDNTSEFRYQPEVPLVVPEVNPEAIADYRNRNIIANPNCSTIQMLVALKPIHDRYGISRINVATYQATSGAGRSAMEELAKQTADVLSGRPAEPSKFPKQIAFNCLPQIDVFQDNGFTKEEMKMHWETQKILGDDSVAVNATCVRVPAFYGHAEAVHLEAHQPVDVNEVKALLAQAPGIELVEDSDYPTQVTHASGSDSVFVSRVRADFSHPHGLNLWVVADNVRKGAATNSVQIAEHWLANYR</sequence>
<dbReference type="SUPFAM" id="SSF55347">
    <property type="entry name" value="Glyceraldehyde-3-phosphate dehydrogenase-like, C-terminal domain"/>
    <property type="match status" value="1"/>
</dbReference>
<dbReference type="Gene3D" id="3.40.50.720">
    <property type="entry name" value="NAD(P)-binding Rossmann-like Domain"/>
    <property type="match status" value="1"/>
</dbReference>
<dbReference type="PATRIC" id="fig|745411.4.peg.992"/>
<evidence type="ECO:0000256" key="7">
    <source>
        <dbReference type="ARBA" id="ARBA00013120"/>
    </source>
</evidence>
<comment type="subunit">
    <text evidence="6 16">Homodimer.</text>
</comment>
<evidence type="ECO:0000256" key="5">
    <source>
        <dbReference type="ARBA" id="ARBA00010584"/>
    </source>
</evidence>
<organism evidence="19 20">
    <name type="scientific">Gallaecimonas xiamenensis 3-C-1</name>
    <dbReference type="NCBI Taxonomy" id="745411"/>
    <lineage>
        <taxon>Bacteria</taxon>
        <taxon>Pseudomonadati</taxon>
        <taxon>Pseudomonadota</taxon>
        <taxon>Gammaproteobacteria</taxon>
        <taxon>Enterobacterales</taxon>
        <taxon>Gallaecimonadaceae</taxon>
        <taxon>Gallaecimonas</taxon>
    </lineage>
</organism>
<dbReference type="GO" id="GO:0004073">
    <property type="term" value="F:aspartate-semialdehyde dehydrogenase activity"/>
    <property type="evidence" value="ECO:0007669"/>
    <property type="project" value="UniProtKB-UniRule"/>
</dbReference>
<comment type="pathway">
    <text evidence="2 16">Amino-acid biosynthesis; L-methionine biosynthesis via de novo pathway; L-homoserine from L-aspartate: step 2/3.</text>
</comment>
<dbReference type="PANTHER" id="PTHR46278">
    <property type="entry name" value="DEHYDROGENASE, PUTATIVE-RELATED"/>
    <property type="match status" value="1"/>
</dbReference>
<protein>
    <recommendedName>
        <fullName evidence="7 16">Aspartate-semialdehyde dehydrogenase</fullName>
        <shortName evidence="16">ASA dehydrogenase</shortName>
        <shortName evidence="16">ASADH</shortName>
        <ecNumber evidence="7 16">1.2.1.11</ecNumber>
    </recommendedName>
    <alternativeName>
        <fullName evidence="16">Aspartate-beta-semialdehyde dehydrogenase</fullName>
    </alternativeName>
</protein>
<comment type="catalytic activity">
    <reaction evidence="15 16">
        <text>L-aspartate 4-semialdehyde + phosphate + NADP(+) = 4-phospho-L-aspartate + NADPH + H(+)</text>
        <dbReference type="Rhea" id="RHEA:24284"/>
        <dbReference type="ChEBI" id="CHEBI:15378"/>
        <dbReference type="ChEBI" id="CHEBI:43474"/>
        <dbReference type="ChEBI" id="CHEBI:57535"/>
        <dbReference type="ChEBI" id="CHEBI:57783"/>
        <dbReference type="ChEBI" id="CHEBI:58349"/>
        <dbReference type="ChEBI" id="CHEBI:537519"/>
        <dbReference type="EC" id="1.2.1.11"/>
    </reaction>
</comment>
<evidence type="ECO:0000256" key="1">
    <source>
        <dbReference type="ARBA" id="ARBA00002492"/>
    </source>
</evidence>
<evidence type="ECO:0000256" key="17">
    <source>
        <dbReference type="PIRSR" id="PIRSR000148-1"/>
    </source>
</evidence>
<dbReference type="AlphaFoldDB" id="K2JNZ5"/>
<dbReference type="STRING" id="745411.B3C1_04995"/>
<feature type="active site" description="Acyl-thioester intermediate" evidence="16 17">
    <location>
        <position position="131"/>
    </location>
</feature>
<keyword evidence="14 16" id="KW-0486">Methionine biosynthesis</keyword>
<feature type="binding site" evidence="16">
    <location>
        <position position="315"/>
    </location>
    <ligand>
        <name>NADP(+)</name>
        <dbReference type="ChEBI" id="CHEBI:58349"/>
    </ligand>
</feature>
<evidence type="ECO:0000256" key="12">
    <source>
        <dbReference type="ARBA" id="ARBA00023002"/>
    </source>
</evidence>
<comment type="caution">
    <text evidence="19">The sequence shown here is derived from an EMBL/GenBank/DDBJ whole genome shotgun (WGS) entry which is preliminary data.</text>
</comment>
<dbReference type="GO" id="GO:0019877">
    <property type="term" value="P:diaminopimelate biosynthetic process"/>
    <property type="evidence" value="ECO:0007669"/>
    <property type="project" value="UniProtKB-UniRule"/>
</dbReference>
<dbReference type="InterPro" id="IPR012280">
    <property type="entry name" value="Semialdhyde_DH_dimer_dom"/>
</dbReference>
<dbReference type="InterPro" id="IPR012080">
    <property type="entry name" value="Asp_semialdehyde_DH"/>
</dbReference>
<comment type="similarity">
    <text evidence="5 16">Belongs to the aspartate-semialdehyde dehydrogenase family.</text>
</comment>
<dbReference type="PROSITE" id="PS01103">
    <property type="entry name" value="ASD"/>
    <property type="match status" value="1"/>
</dbReference>
<dbReference type="HAMAP" id="MF_02121">
    <property type="entry name" value="ASADH"/>
    <property type="match status" value="1"/>
</dbReference>
<evidence type="ECO:0000313" key="20">
    <source>
        <dbReference type="Proteomes" id="UP000006755"/>
    </source>
</evidence>
<evidence type="ECO:0000256" key="10">
    <source>
        <dbReference type="ARBA" id="ARBA00022857"/>
    </source>
</evidence>
<accession>K2JNZ5</accession>
<keyword evidence="13 16" id="KW-0457">Lysine biosynthesis</keyword>
<dbReference type="NCBIfam" id="NF005957">
    <property type="entry name" value="PRK08040.1"/>
    <property type="match status" value="1"/>
</dbReference>
<dbReference type="NCBIfam" id="NF004224">
    <property type="entry name" value="PRK05671.1"/>
    <property type="match status" value="1"/>
</dbReference>
<dbReference type="Gene3D" id="3.30.360.10">
    <property type="entry name" value="Dihydrodipicolinate Reductase, domain 2"/>
    <property type="match status" value="1"/>
</dbReference>
<dbReference type="GO" id="GO:0009088">
    <property type="term" value="P:threonine biosynthetic process"/>
    <property type="evidence" value="ECO:0007669"/>
    <property type="project" value="UniProtKB-UniRule"/>
</dbReference>
<evidence type="ECO:0000256" key="11">
    <source>
        <dbReference type="ARBA" id="ARBA00022915"/>
    </source>
</evidence>
<dbReference type="InterPro" id="IPR005986">
    <property type="entry name" value="Asp_semialdehyde_DH_beta"/>
</dbReference>
<dbReference type="EMBL" id="AMRI01000005">
    <property type="protein sequence ID" value="EKE76237.1"/>
    <property type="molecule type" value="Genomic_DNA"/>
</dbReference>
<evidence type="ECO:0000256" key="14">
    <source>
        <dbReference type="ARBA" id="ARBA00023167"/>
    </source>
</evidence>
<dbReference type="GO" id="GO:0051287">
    <property type="term" value="F:NAD binding"/>
    <property type="evidence" value="ECO:0007669"/>
    <property type="project" value="InterPro"/>
</dbReference>
<evidence type="ECO:0000256" key="9">
    <source>
        <dbReference type="ARBA" id="ARBA00022697"/>
    </source>
</evidence>
<feature type="binding site" evidence="16">
    <location>
        <begin position="12"/>
        <end position="15"/>
    </location>
    <ligand>
        <name>NADP(+)</name>
        <dbReference type="ChEBI" id="CHEBI:58349"/>
    </ligand>
</feature>
<keyword evidence="10 16" id="KW-0521">NADP</keyword>
<dbReference type="GO" id="GO:0071266">
    <property type="term" value="P:'de novo' L-methionine biosynthetic process"/>
    <property type="evidence" value="ECO:0007669"/>
    <property type="project" value="UniProtKB-UniRule"/>
</dbReference>
<evidence type="ECO:0000256" key="16">
    <source>
        <dbReference type="HAMAP-Rule" id="MF_02121"/>
    </source>
</evidence>
<feature type="binding site" evidence="16">
    <location>
        <begin position="161"/>
        <end position="162"/>
    </location>
    <ligand>
        <name>NADP(+)</name>
        <dbReference type="ChEBI" id="CHEBI:58349"/>
    </ligand>
</feature>
<name>K2JNZ5_9GAMM</name>
<keyword evidence="12 16" id="KW-0560">Oxidoreductase</keyword>
<dbReference type="GO" id="GO:0009089">
    <property type="term" value="P:lysine biosynthetic process via diaminopimelate"/>
    <property type="evidence" value="ECO:0007669"/>
    <property type="project" value="UniProtKB-UniRule"/>
</dbReference>
<dbReference type="CDD" id="cd18131">
    <property type="entry name" value="ASADH_C_bac_euk_like"/>
    <property type="match status" value="1"/>
</dbReference>
<evidence type="ECO:0000256" key="2">
    <source>
        <dbReference type="ARBA" id="ARBA00005021"/>
    </source>
</evidence>
<dbReference type="SMART" id="SM00859">
    <property type="entry name" value="Semialdhyde_dh"/>
    <property type="match status" value="1"/>
</dbReference>
<evidence type="ECO:0000259" key="18">
    <source>
        <dbReference type="SMART" id="SM00859"/>
    </source>
</evidence>
<proteinExistence type="inferred from homology"/>
<dbReference type="PIRSF" id="PIRSF000148">
    <property type="entry name" value="ASA_dh"/>
    <property type="match status" value="1"/>
</dbReference>
<evidence type="ECO:0000256" key="4">
    <source>
        <dbReference type="ARBA" id="ARBA00005097"/>
    </source>
</evidence>
<dbReference type="CDD" id="cd02316">
    <property type="entry name" value="VcASADH2_like_N"/>
    <property type="match status" value="1"/>
</dbReference>
<dbReference type="Proteomes" id="UP000006755">
    <property type="component" value="Unassembled WGS sequence"/>
</dbReference>
<dbReference type="RefSeq" id="WP_008483342.1">
    <property type="nucleotide sequence ID" value="NZ_AMRI01000005.1"/>
</dbReference>
<dbReference type="InterPro" id="IPR000534">
    <property type="entry name" value="Semialdehyde_DH_NAD-bd"/>
</dbReference>
<evidence type="ECO:0000256" key="3">
    <source>
        <dbReference type="ARBA" id="ARBA00005076"/>
    </source>
</evidence>
<feature type="binding site" evidence="16">
    <location>
        <position position="237"/>
    </location>
    <ligand>
        <name>substrate</name>
    </ligand>
</feature>
<dbReference type="UniPathway" id="UPA00051">
    <property type="reaction ID" value="UER00464"/>
</dbReference>
<feature type="binding site" evidence="16">
    <location>
        <begin position="40"/>
        <end position="41"/>
    </location>
    <ligand>
        <name>NADP(+)</name>
        <dbReference type="ChEBI" id="CHEBI:58349"/>
    </ligand>
</feature>
<dbReference type="EC" id="1.2.1.11" evidence="7 16"/>
<dbReference type="GO" id="GO:0046983">
    <property type="term" value="F:protein dimerization activity"/>
    <property type="evidence" value="ECO:0007669"/>
    <property type="project" value="InterPro"/>
</dbReference>
<evidence type="ECO:0000256" key="8">
    <source>
        <dbReference type="ARBA" id="ARBA00022605"/>
    </source>
</evidence>
<dbReference type="NCBIfam" id="NF011456">
    <property type="entry name" value="PRK14874.1"/>
    <property type="match status" value="1"/>
</dbReference>
<feature type="active site" description="Proton acceptor" evidence="16 17">
    <location>
        <position position="244"/>
    </location>
</feature>
<feature type="binding site" evidence="16">
    <location>
        <position position="100"/>
    </location>
    <ligand>
        <name>phosphate</name>
        <dbReference type="ChEBI" id="CHEBI:43474"/>
    </ligand>
</feature>
<dbReference type="GO" id="GO:0009097">
    <property type="term" value="P:isoleucine biosynthetic process"/>
    <property type="evidence" value="ECO:0007669"/>
    <property type="project" value="UniProtKB-UniRule"/>
</dbReference>